<keyword evidence="1" id="KW-0732">Signal</keyword>
<organism evidence="2 3">
    <name type="scientific">Catellatospora chokoriensis</name>
    <dbReference type="NCBI Taxonomy" id="310353"/>
    <lineage>
        <taxon>Bacteria</taxon>
        <taxon>Bacillati</taxon>
        <taxon>Actinomycetota</taxon>
        <taxon>Actinomycetes</taxon>
        <taxon>Micromonosporales</taxon>
        <taxon>Micromonosporaceae</taxon>
        <taxon>Catellatospora</taxon>
    </lineage>
</organism>
<evidence type="ECO:0000313" key="2">
    <source>
        <dbReference type="EMBL" id="GIF93806.1"/>
    </source>
</evidence>
<dbReference type="EMBL" id="BONG01000073">
    <property type="protein sequence ID" value="GIF93806.1"/>
    <property type="molecule type" value="Genomic_DNA"/>
</dbReference>
<proteinExistence type="predicted"/>
<evidence type="ECO:0000256" key="1">
    <source>
        <dbReference type="SAM" id="SignalP"/>
    </source>
</evidence>
<keyword evidence="3" id="KW-1185">Reference proteome</keyword>
<feature type="signal peptide" evidence="1">
    <location>
        <begin position="1"/>
        <end position="22"/>
    </location>
</feature>
<evidence type="ECO:0000313" key="3">
    <source>
        <dbReference type="Proteomes" id="UP000619293"/>
    </source>
</evidence>
<reference evidence="2 3" key="1">
    <citation type="submission" date="2021-01" db="EMBL/GenBank/DDBJ databases">
        <title>Whole genome shotgun sequence of Catellatospora chokoriensis NBRC 107358.</title>
        <authorList>
            <person name="Komaki H."/>
            <person name="Tamura T."/>
        </authorList>
    </citation>
    <scope>NUCLEOTIDE SEQUENCE [LARGE SCALE GENOMIC DNA]</scope>
    <source>
        <strain evidence="2 3">NBRC 107358</strain>
    </source>
</reference>
<accession>A0A8J3NVD6</accession>
<dbReference type="AlphaFoldDB" id="A0A8J3NVD6"/>
<comment type="caution">
    <text evidence="2">The sequence shown here is derived from an EMBL/GenBank/DDBJ whole genome shotgun (WGS) entry which is preliminary data.</text>
</comment>
<name>A0A8J3NVD6_9ACTN</name>
<feature type="chain" id="PRO_5038600890" description="Carboxypeptidase regulatory-like domain-containing protein" evidence="1">
    <location>
        <begin position="23"/>
        <end position="408"/>
    </location>
</feature>
<sequence>MRTRTRILAALAAIATVGTVGTAVTPAAANERPDIMGSVESWSGAKLAGVEIQALVEPDAQTINDMPAGTTSLPRVVGSAVTNAAGVFQLKITDEAAVAAAGDSDGLVSVILTGQTPEGQVYFRTRMTPREQGGFVAYQPDADGDTSADNIAQLRKEGRENRQSRTTGVTNGIPQLRLTPLPVAKTTAPGSVTTLGFDPNAWCSGNYWWYKKVDGTAGRNVTLMNQATASKTTGKFTYTSSVETSLEASVTTSGSFVASVGMMKGTTTAMTISLPSPASTNAEWYVGFEFNLYDIWCGSPTGAQWWSQYTEYRPWRPDGGASRRTWTPFTCNTANQSTLGPGAEVKVAKDQTVTKTGSFTTGGVSMKAQQKWTSSAAVEYKAINATTSYGLCGDGAKYPYAVSRTRQT</sequence>
<dbReference type="Proteomes" id="UP000619293">
    <property type="component" value="Unassembled WGS sequence"/>
</dbReference>
<protein>
    <recommendedName>
        <fullName evidence="4">Carboxypeptidase regulatory-like domain-containing protein</fullName>
    </recommendedName>
</protein>
<evidence type="ECO:0008006" key="4">
    <source>
        <dbReference type="Google" id="ProtNLM"/>
    </source>
</evidence>
<gene>
    <name evidence="2" type="ORF">Cch02nite_72500</name>
</gene>